<dbReference type="EMBL" id="LIAE01010359">
    <property type="protein sequence ID" value="PAV62555.1"/>
    <property type="molecule type" value="Genomic_DNA"/>
</dbReference>
<reference evidence="2 3" key="1">
    <citation type="journal article" date="2017" name="Curr. Biol.">
        <title>Genome architecture and evolution of a unichromosomal asexual nematode.</title>
        <authorList>
            <person name="Fradin H."/>
            <person name="Zegar C."/>
            <person name="Gutwein M."/>
            <person name="Lucas J."/>
            <person name="Kovtun M."/>
            <person name="Corcoran D."/>
            <person name="Baugh L.R."/>
            <person name="Kiontke K."/>
            <person name="Gunsalus K."/>
            <person name="Fitch D.H."/>
            <person name="Piano F."/>
        </authorList>
    </citation>
    <scope>NUCLEOTIDE SEQUENCE [LARGE SCALE GENOMIC DNA]</scope>
    <source>
        <strain evidence="2">PF1309</strain>
    </source>
</reference>
<evidence type="ECO:0000256" key="1">
    <source>
        <dbReference type="SAM" id="MobiDB-lite"/>
    </source>
</evidence>
<dbReference type="AlphaFoldDB" id="A0A2A2JLJ1"/>
<evidence type="ECO:0000313" key="2">
    <source>
        <dbReference type="EMBL" id="PAV62555.1"/>
    </source>
</evidence>
<comment type="caution">
    <text evidence="2">The sequence shown here is derived from an EMBL/GenBank/DDBJ whole genome shotgun (WGS) entry which is preliminary data.</text>
</comment>
<dbReference type="Proteomes" id="UP000218231">
    <property type="component" value="Unassembled WGS sequence"/>
</dbReference>
<keyword evidence="3" id="KW-1185">Reference proteome</keyword>
<organism evidence="2 3">
    <name type="scientific">Diploscapter pachys</name>
    <dbReference type="NCBI Taxonomy" id="2018661"/>
    <lineage>
        <taxon>Eukaryota</taxon>
        <taxon>Metazoa</taxon>
        <taxon>Ecdysozoa</taxon>
        <taxon>Nematoda</taxon>
        <taxon>Chromadorea</taxon>
        <taxon>Rhabditida</taxon>
        <taxon>Rhabditina</taxon>
        <taxon>Rhabditomorpha</taxon>
        <taxon>Rhabditoidea</taxon>
        <taxon>Rhabditidae</taxon>
        <taxon>Diploscapter</taxon>
    </lineage>
</organism>
<name>A0A2A2JLJ1_9BILA</name>
<accession>A0A2A2JLJ1</accession>
<feature type="region of interest" description="Disordered" evidence="1">
    <location>
        <begin position="38"/>
        <end position="88"/>
    </location>
</feature>
<gene>
    <name evidence="2" type="ORF">WR25_00173</name>
</gene>
<feature type="compositionally biased region" description="Basic and acidic residues" evidence="1">
    <location>
        <begin position="38"/>
        <end position="56"/>
    </location>
</feature>
<protein>
    <submittedName>
        <fullName evidence="2">Uncharacterized protein</fullName>
    </submittedName>
</protein>
<proteinExistence type="predicted"/>
<evidence type="ECO:0000313" key="3">
    <source>
        <dbReference type="Proteomes" id="UP000218231"/>
    </source>
</evidence>
<sequence length="88" mass="9870">MLDVSRLAVRFEMARMANGSTIASLSLALSLSGKPRIRAEKEGKEGGEEREGDVVRSSEAVPLGRMPQTETNLEIETRRDKKRKEKKR</sequence>